<keyword evidence="8" id="KW-0520">NAD</keyword>
<dbReference type="Pfam" id="PF01207">
    <property type="entry name" value="Dus"/>
    <property type="match status" value="1"/>
</dbReference>
<reference evidence="20" key="1">
    <citation type="submission" date="2014-02" db="EMBL/GenBank/DDBJ databases">
        <authorList>
            <person name="Genoscope - CEA"/>
        </authorList>
    </citation>
    <scope>NUCLEOTIDE SEQUENCE</scope>
    <source>
        <strain evidence="20">LS3</strain>
    </source>
</reference>
<evidence type="ECO:0000256" key="2">
    <source>
        <dbReference type="ARBA" id="ARBA00022630"/>
    </source>
</evidence>
<dbReference type="GO" id="GO:0006397">
    <property type="term" value="P:mRNA processing"/>
    <property type="evidence" value="ECO:0007669"/>
    <property type="project" value="UniProtKB-KW"/>
</dbReference>
<evidence type="ECO:0000313" key="20">
    <source>
        <dbReference type="EMBL" id="CDP33087.1"/>
    </source>
</evidence>
<dbReference type="PANTHER" id="PTHR11082">
    <property type="entry name" value="TRNA-DIHYDROURIDINE SYNTHASE"/>
    <property type="match status" value="1"/>
</dbReference>
<feature type="binding site" evidence="18">
    <location>
        <begin position="33"/>
        <end position="35"/>
    </location>
    <ligand>
        <name>FMN</name>
        <dbReference type="ChEBI" id="CHEBI:58210"/>
    </ligand>
</feature>
<dbReference type="AlphaFoldDB" id="A0A060T2F9"/>
<evidence type="ECO:0000259" key="19">
    <source>
        <dbReference type="Pfam" id="PF01207"/>
    </source>
</evidence>
<keyword evidence="2 16" id="KW-0285">Flavoprotein</keyword>
<keyword evidence="7 16" id="KW-0560">Oxidoreductase</keyword>
<evidence type="ECO:0000256" key="5">
    <source>
        <dbReference type="ARBA" id="ARBA00022694"/>
    </source>
</evidence>
<evidence type="ECO:0000256" key="4">
    <source>
        <dbReference type="ARBA" id="ARBA00022664"/>
    </source>
</evidence>
<comment type="catalytic activity">
    <reaction evidence="11">
        <text>5,6-dihydrouridine(20b) in tRNA + NADP(+) = uridine(20b) in tRNA + NADPH + H(+)</text>
        <dbReference type="Rhea" id="RHEA:53356"/>
        <dbReference type="Rhea" id="RHEA-COMP:13537"/>
        <dbReference type="Rhea" id="RHEA-COMP:13538"/>
        <dbReference type="ChEBI" id="CHEBI:15378"/>
        <dbReference type="ChEBI" id="CHEBI:57783"/>
        <dbReference type="ChEBI" id="CHEBI:58349"/>
        <dbReference type="ChEBI" id="CHEBI:65315"/>
        <dbReference type="ChEBI" id="CHEBI:74443"/>
        <dbReference type="EC" id="1.3.1.90"/>
    </reaction>
    <physiologicalReaction direction="right-to-left" evidence="11">
        <dbReference type="Rhea" id="RHEA:53358"/>
    </physiologicalReaction>
</comment>
<dbReference type="InterPro" id="IPR001269">
    <property type="entry name" value="DUS_fam"/>
</dbReference>
<comment type="catalytic activity">
    <reaction evidence="12">
        <text>5,6-dihydrouridine(20a) in tRNA + NAD(+) = uridine(20a) in tRNA + NADH + H(+)</text>
        <dbReference type="Rhea" id="RHEA:53348"/>
        <dbReference type="Rhea" id="RHEA-COMP:13535"/>
        <dbReference type="Rhea" id="RHEA-COMP:13536"/>
        <dbReference type="ChEBI" id="CHEBI:15378"/>
        <dbReference type="ChEBI" id="CHEBI:57540"/>
        <dbReference type="ChEBI" id="CHEBI:57945"/>
        <dbReference type="ChEBI" id="CHEBI:65315"/>
        <dbReference type="ChEBI" id="CHEBI:74443"/>
        <dbReference type="EC" id="1.3.1.90"/>
    </reaction>
    <physiologicalReaction direction="right-to-left" evidence="12">
        <dbReference type="Rhea" id="RHEA:53350"/>
    </physiologicalReaction>
</comment>
<comment type="similarity">
    <text evidence="15">Belongs to the Dus family. Dus4 subfamily.</text>
</comment>
<evidence type="ECO:0000256" key="16">
    <source>
        <dbReference type="PIRNR" id="PIRNR006621"/>
    </source>
</evidence>
<keyword evidence="6" id="KW-0521">NADP</keyword>
<evidence type="ECO:0000256" key="15">
    <source>
        <dbReference type="ARBA" id="ARBA00060741"/>
    </source>
</evidence>
<feature type="binding site" evidence="18">
    <location>
        <begin position="240"/>
        <end position="241"/>
    </location>
    <ligand>
        <name>FMN</name>
        <dbReference type="ChEBI" id="CHEBI:58210"/>
    </ligand>
</feature>
<feature type="domain" description="DUS-like FMN-binding" evidence="19">
    <location>
        <begin position="33"/>
        <end position="324"/>
    </location>
</feature>
<comment type="catalytic activity">
    <reaction evidence="14">
        <text>5,6-dihydrouridine(20a) in tRNA + NADP(+) = uridine(20a) in tRNA + NADPH + H(+)</text>
        <dbReference type="Rhea" id="RHEA:53344"/>
        <dbReference type="Rhea" id="RHEA-COMP:13535"/>
        <dbReference type="Rhea" id="RHEA-COMP:13536"/>
        <dbReference type="ChEBI" id="CHEBI:15378"/>
        <dbReference type="ChEBI" id="CHEBI:57783"/>
        <dbReference type="ChEBI" id="CHEBI:58349"/>
        <dbReference type="ChEBI" id="CHEBI:65315"/>
        <dbReference type="ChEBI" id="CHEBI:74443"/>
        <dbReference type="EC" id="1.3.1.90"/>
    </reaction>
    <physiologicalReaction direction="right-to-left" evidence="14">
        <dbReference type="Rhea" id="RHEA:53346"/>
    </physiologicalReaction>
</comment>
<sequence length="341" mass="38669">MTRSQLERRKEDHPVRVIERCKKEGRVAHVSGPMVRYSKLPFRELVRQFNTDIVYTPMILAREFVRNQVARDSDFTTNKEDRPLVIQFGANNVVDISRAARMVQPYVDGIGLNCGCPIKEQVREGIGAALMTQPQLVADMVRAVKETCGKEFCVEVKIRIHKDLDETVRFAKMVEEAGADMLTVHGRLKAQRSSTPPNLEAIKLIKDTVSIPVVANGDAFGTESVENIVKKTGVDGVMAARGILSNPAMFAGFNSTPWKAIELFWDYATGYGLPFRLIQHHFSEMLDGVLSKKEKKDMNECNSLVDLIEWFDTRFELRRRGEPGFGEDREYPWRTTYNGIP</sequence>
<keyword evidence="3 16" id="KW-0288">FMN</keyword>
<evidence type="ECO:0000256" key="3">
    <source>
        <dbReference type="ARBA" id="ARBA00022643"/>
    </source>
</evidence>
<dbReference type="Gene3D" id="3.20.20.70">
    <property type="entry name" value="Aldolase class I"/>
    <property type="match status" value="1"/>
</dbReference>
<comment type="catalytic activity">
    <reaction evidence="10">
        <text>a 5,6-dihydrouridine in mRNA + NADP(+) = a uridine in mRNA + NADPH + H(+)</text>
        <dbReference type="Rhea" id="RHEA:69855"/>
        <dbReference type="Rhea" id="RHEA-COMP:14658"/>
        <dbReference type="Rhea" id="RHEA-COMP:17789"/>
        <dbReference type="ChEBI" id="CHEBI:15378"/>
        <dbReference type="ChEBI" id="CHEBI:57783"/>
        <dbReference type="ChEBI" id="CHEBI:58349"/>
        <dbReference type="ChEBI" id="CHEBI:65315"/>
        <dbReference type="ChEBI" id="CHEBI:74443"/>
    </reaction>
    <physiologicalReaction direction="right-to-left" evidence="10">
        <dbReference type="Rhea" id="RHEA:69857"/>
    </physiologicalReaction>
</comment>
<evidence type="ECO:0000256" key="12">
    <source>
        <dbReference type="ARBA" id="ARBA00051779"/>
    </source>
</evidence>
<dbReference type="GO" id="GO:0106414">
    <property type="term" value="F:mRNA dihydrouridine synthase activity"/>
    <property type="evidence" value="ECO:0007669"/>
    <property type="project" value="RHEA"/>
</dbReference>
<evidence type="ECO:0000256" key="8">
    <source>
        <dbReference type="ARBA" id="ARBA00023027"/>
    </source>
</evidence>
<dbReference type="GO" id="GO:0102267">
    <property type="term" value="F:tRNA-dihydrouridine20b synthase activity"/>
    <property type="evidence" value="ECO:0007669"/>
    <property type="project" value="RHEA"/>
</dbReference>
<protein>
    <recommendedName>
        <fullName evidence="16">tRNA-dihydrouridine synthase</fullName>
        <ecNumber evidence="16">1.3.1.-</ecNumber>
    </recommendedName>
</protein>
<name>A0A060T2F9_BLAAD</name>
<gene>
    <name evidence="20" type="ORF">GNLVRS02_ARAD1A01474g</name>
</gene>
<dbReference type="PROSITE" id="PS01136">
    <property type="entry name" value="UPF0034"/>
    <property type="match status" value="1"/>
</dbReference>
<evidence type="ECO:0000256" key="6">
    <source>
        <dbReference type="ARBA" id="ARBA00022857"/>
    </source>
</evidence>
<dbReference type="PANTHER" id="PTHR11082:SF31">
    <property type="entry name" value="TRNA-DIHYDROURIDINE(20A_20B) SYNTHASE [NAD(P)+]-LIKE"/>
    <property type="match status" value="1"/>
</dbReference>
<accession>A0A060T2F9</accession>
<evidence type="ECO:0000256" key="13">
    <source>
        <dbReference type="ARBA" id="ARBA00051932"/>
    </source>
</evidence>
<comment type="function">
    <text evidence="16">Catalyzes the synthesis of dihydrouridine, a modified base found in the D-loop of most tRNAs.</text>
</comment>
<feature type="active site" description="Proton donor" evidence="17">
    <location>
        <position position="116"/>
    </location>
</feature>
<comment type="catalytic activity">
    <reaction evidence="13">
        <text>5,6-dihydrouridine(20b) in tRNA + NAD(+) = uridine(20b) in tRNA + NADH + H(+)</text>
        <dbReference type="Rhea" id="RHEA:53352"/>
        <dbReference type="Rhea" id="RHEA-COMP:13537"/>
        <dbReference type="Rhea" id="RHEA-COMP:13538"/>
        <dbReference type="ChEBI" id="CHEBI:15378"/>
        <dbReference type="ChEBI" id="CHEBI:57540"/>
        <dbReference type="ChEBI" id="CHEBI:57945"/>
        <dbReference type="ChEBI" id="CHEBI:65315"/>
        <dbReference type="ChEBI" id="CHEBI:74443"/>
        <dbReference type="EC" id="1.3.1.90"/>
    </reaction>
    <physiologicalReaction direction="right-to-left" evidence="13">
        <dbReference type="Rhea" id="RHEA:53354"/>
    </physiologicalReaction>
</comment>
<keyword evidence="4" id="KW-0507">mRNA processing</keyword>
<dbReference type="EMBL" id="HG937691">
    <property type="protein sequence ID" value="CDP33087.1"/>
    <property type="molecule type" value="Genomic_DNA"/>
</dbReference>
<keyword evidence="5 16" id="KW-0819">tRNA processing</keyword>
<dbReference type="CDD" id="cd02801">
    <property type="entry name" value="DUS_like_FMN"/>
    <property type="match status" value="1"/>
</dbReference>
<proteinExistence type="inferred from homology"/>
<evidence type="ECO:0000256" key="17">
    <source>
        <dbReference type="PIRSR" id="PIRSR006621-1"/>
    </source>
</evidence>
<dbReference type="InterPro" id="IPR018517">
    <property type="entry name" value="tRNA_hU_synthase_CS"/>
</dbReference>
<dbReference type="InterPro" id="IPR035587">
    <property type="entry name" value="DUS-like_FMN-bd"/>
</dbReference>
<evidence type="ECO:0000256" key="14">
    <source>
        <dbReference type="ARBA" id="ARBA00052996"/>
    </source>
</evidence>
<reference evidence="20" key="2">
    <citation type="submission" date="2014-06" db="EMBL/GenBank/DDBJ databases">
        <title>The complete genome of Blastobotrys (Arxula) adeninivorans LS3 - a yeast of biotechnological interest.</title>
        <authorList>
            <person name="Kunze G."/>
            <person name="Gaillardin C."/>
            <person name="Czernicka M."/>
            <person name="Durrens P."/>
            <person name="Martin T."/>
            <person name="Boer E."/>
            <person name="Gabaldon T."/>
            <person name="Cruz J."/>
            <person name="Talla E."/>
            <person name="Marck C."/>
            <person name="Goffeau A."/>
            <person name="Barbe V."/>
            <person name="Baret P."/>
            <person name="Baronian K."/>
            <person name="Beier S."/>
            <person name="Bleykasten C."/>
            <person name="Bode R."/>
            <person name="Casaregola S."/>
            <person name="Despons L."/>
            <person name="Fairhead C."/>
            <person name="Giersberg M."/>
            <person name="Gierski P."/>
            <person name="Hahnel U."/>
            <person name="Hartmann A."/>
            <person name="Jankowska D."/>
            <person name="Jubin C."/>
            <person name="Jung P."/>
            <person name="Lafontaine I."/>
            <person name="Leh-Louis V."/>
            <person name="Lemaire M."/>
            <person name="Marcet-Houben M."/>
            <person name="Mascher M."/>
            <person name="Morel G."/>
            <person name="Richard G.-F."/>
            <person name="Riechen J."/>
            <person name="Sacerdot C."/>
            <person name="Sarkar A."/>
            <person name="Savel G."/>
            <person name="Schacherer J."/>
            <person name="Sherman D."/>
            <person name="Straub M.-L."/>
            <person name="Stein N."/>
            <person name="Thierry A."/>
            <person name="Trautwein-Schult A."/>
            <person name="Westhof E."/>
            <person name="Worch S."/>
            <person name="Dujon B."/>
            <person name="Souciet J.-L."/>
            <person name="Wincker P."/>
            <person name="Scholz U."/>
            <person name="Neuveglise N."/>
        </authorList>
    </citation>
    <scope>NUCLEOTIDE SEQUENCE</scope>
    <source>
        <strain evidence="20">LS3</strain>
    </source>
</reference>
<evidence type="ECO:0000256" key="18">
    <source>
        <dbReference type="PIRSR" id="PIRSR006621-2"/>
    </source>
</evidence>
<evidence type="ECO:0000256" key="10">
    <source>
        <dbReference type="ARBA" id="ARBA00049447"/>
    </source>
</evidence>
<comment type="catalytic activity">
    <reaction evidence="9">
        <text>a 5,6-dihydrouridine in mRNA + NAD(+) = a uridine in mRNA + NADH + H(+)</text>
        <dbReference type="Rhea" id="RHEA:69851"/>
        <dbReference type="Rhea" id="RHEA-COMP:14658"/>
        <dbReference type="Rhea" id="RHEA-COMP:17789"/>
        <dbReference type="ChEBI" id="CHEBI:15378"/>
        <dbReference type="ChEBI" id="CHEBI:57540"/>
        <dbReference type="ChEBI" id="CHEBI:57945"/>
        <dbReference type="ChEBI" id="CHEBI:65315"/>
        <dbReference type="ChEBI" id="CHEBI:74443"/>
    </reaction>
    <physiologicalReaction direction="right-to-left" evidence="9">
        <dbReference type="Rhea" id="RHEA:69853"/>
    </physiologicalReaction>
</comment>
<dbReference type="GO" id="GO:0102266">
    <property type="term" value="F:tRNA-dihydrouridine20a synthase activity"/>
    <property type="evidence" value="ECO:0007669"/>
    <property type="project" value="UniProtKB-EC"/>
</dbReference>
<dbReference type="SUPFAM" id="SSF51395">
    <property type="entry name" value="FMN-linked oxidoreductases"/>
    <property type="match status" value="1"/>
</dbReference>
<dbReference type="PhylomeDB" id="A0A060T2F9"/>
<keyword evidence="18" id="KW-0547">Nucleotide-binding</keyword>
<feature type="binding site" evidence="18">
    <location>
        <position position="87"/>
    </location>
    <ligand>
        <name>FMN</name>
        <dbReference type="ChEBI" id="CHEBI:58210"/>
    </ligand>
</feature>
<dbReference type="PIRSF" id="PIRSF006621">
    <property type="entry name" value="Dus"/>
    <property type="match status" value="1"/>
</dbReference>
<dbReference type="EC" id="1.3.1.-" evidence="16"/>
<evidence type="ECO:0000256" key="11">
    <source>
        <dbReference type="ARBA" id="ARBA00050434"/>
    </source>
</evidence>
<organism evidence="20">
    <name type="scientific">Blastobotrys adeninivorans</name>
    <name type="common">Yeast</name>
    <name type="synonym">Arxula adeninivorans</name>
    <dbReference type="NCBI Taxonomy" id="409370"/>
    <lineage>
        <taxon>Eukaryota</taxon>
        <taxon>Fungi</taxon>
        <taxon>Dikarya</taxon>
        <taxon>Ascomycota</taxon>
        <taxon>Saccharomycotina</taxon>
        <taxon>Dipodascomycetes</taxon>
        <taxon>Dipodascales</taxon>
        <taxon>Trichomonascaceae</taxon>
        <taxon>Blastobotrys</taxon>
    </lineage>
</organism>
<evidence type="ECO:0000256" key="9">
    <source>
        <dbReference type="ARBA" id="ARBA00048342"/>
    </source>
</evidence>
<comment type="cofactor">
    <cofactor evidence="1 16 18">
        <name>FMN</name>
        <dbReference type="ChEBI" id="CHEBI:58210"/>
    </cofactor>
</comment>
<evidence type="ECO:0000256" key="7">
    <source>
        <dbReference type="ARBA" id="ARBA00023002"/>
    </source>
</evidence>
<feature type="binding site" evidence="18">
    <location>
        <position position="185"/>
    </location>
    <ligand>
        <name>FMN</name>
        <dbReference type="ChEBI" id="CHEBI:58210"/>
    </ligand>
</feature>
<dbReference type="FunFam" id="3.20.20.70:FF:000159">
    <property type="entry name" value="tRNA-dihydrouridine synthase 4"/>
    <property type="match status" value="1"/>
</dbReference>
<comment type="similarity">
    <text evidence="16">Belongs to the dus family.</text>
</comment>
<dbReference type="GO" id="GO:0050660">
    <property type="term" value="F:flavin adenine dinucleotide binding"/>
    <property type="evidence" value="ECO:0007669"/>
    <property type="project" value="InterPro"/>
</dbReference>
<evidence type="ECO:0000256" key="1">
    <source>
        <dbReference type="ARBA" id="ARBA00001917"/>
    </source>
</evidence>
<dbReference type="InterPro" id="IPR013785">
    <property type="entry name" value="Aldolase_TIM"/>
</dbReference>